<proteinExistence type="predicted"/>
<keyword evidence="1" id="KW-0812">Transmembrane</keyword>
<keyword evidence="3" id="KW-1185">Reference proteome</keyword>
<sequence>MTWRSLLELAAITAATTVAATVLHELGHWLTGAALGYKPVLHAGSVSGVPELEDLATTPGWHVGAIALAGPAVTIALAAIAVATLRRRPSSRWALALAWVAPVRMATNFAYALHVIIVAVSGLKAESRPNFDEYVGAVALGIPPGVVCIVVSVAVLALWGWLLFRQMARAGRWLRLLAIVIGFAVGQFGWLALLGPALLG</sequence>
<dbReference type="Proteomes" id="UP000317894">
    <property type="component" value="Unassembled WGS sequence"/>
</dbReference>
<evidence type="ECO:0000256" key="1">
    <source>
        <dbReference type="SAM" id="Phobius"/>
    </source>
</evidence>
<name>A0A552UGR0_9SPHN</name>
<keyword evidence="1" id="KW-1133">Transmembrane helix</keyword>
<evidence type="ECO:0000313" key="2">
    <source>
        <dbReference type="EMBL" id="TRW17399.1"/>
    </source>
</evidence>
<comment type="caution">
    <text evidence="2">The sequence shown here is derived from an EMBL/GenBank/DDBJ whole genome shotgun (WGS) entry which is preliminary data.</text>
</comment>
<dbReference type="AlphaFoldDB" id="A0A552UGR0"/>
<feature type="transmembrane region" description="Helical" evidence="1">
    <location>
        <begin position="61"/>
        <end position="85"/>
    </location>
</feature>
<accession>A0A552UGR0</accession>
<feature type="transmembrane region" description="Helical" evidence="1">
    <location>
        <begin position="176"/>
        <end position="199"/>
    </location>
</feature>
<protein>
    <submittedName>
        <fullName evidence="2">Uncharacterized protein</fullName>
    </submittedName>
</protein>
<feature type="transmembrane region" description="Helical" evidence="1">
    <location>
        <begin position="97"/>
        <end position="120"/>
    </location>
</feature>
<organism evidence="2 3">
    <name type="scientific">Glacieibacterium frigidum</name>
    <dbReference type="NCBI Taxonomy" id="2593303"/>
    <lineage>
        <taxon>Bacteria</taxon>
        <taxon>Pseudomonadati</taxon>
        <taxon>Pseudomonadota</taxon>
        <taxon>Alphaproteobacteria</taxon>
        <taxon>Sphingomonadales</taxon>
        <taxon>Sphingosinicellaceae</taxon>
        <taxon>Glacieibacterium</taxon>
    </lineage>
</organism>
<reference evidence="2 3" key="1">
    <citation type="submission" date="2019-07" db="EMBL/GenBank/DDBJ databases">
        <title>Novel species isolated from glacier.</title>
        <authorList>
            <person name="Liu Q."/>
            <person name="Xin Y.-H."/>
        </authorList>
    </citation>
    <scope>NUCLEOTIDE SEQUENCE [LARGE SCALE GENOMIC DNA]</scope>
    <source>
        <strain evidence="2 3">LB1R16</strain>
    </source>
</reference>
<gene>
    <name evidence="2" type="ORF">FMM06_04310</name>
</gene>
<feature type="transmembrane region" description="Helical" evidence="1">
    <location>
        <begin position="140"/>
        <end position="164"/>
    </location>
</feature>
<keyword evidence="1" id="KW-0472">Membrane</keyword>
<evidence type="ECO:0000313" key="3">
    <source>
        <dbReference type="Proteomes" id="UP000317894"/>
    </source>
</evidence>
<dbReference type="EMBL" id="VJWA01000001">
    <property type="protein sequence ID" value="TRW17399.1"/>
    <property type="molecule type" value="Genomic_DNA"/>
</dbReference>
<dbReference type="RefSeq" id="WP_143554944.1">
    <property type="nucleotide sequence ID" value="NZ_VJWA01000001.1"/>
</dbReference>